<gene>
    <name evidence="3" type="ORF">PUMCH_003354</name>
</gene>
<protein>
    <recommendedName>
        <fullName evidence="2">Zn(2)-C6 fungal-type domain-containing protein</fullName>
    </recommendedName>
</protein>
<dbReference type="GeneID" id="88174418"/>
<feature type="domain" description="Zn(2)-C6 fungal-type" evidence="2">
    <location>
        <begin position="21"/>
        <end position="56"/>
    </location>
</feature>
<feature type="compositionally biased region" description="Polar residues" evidence="1">
    <location>
        <begin position="132"/>
        <end position="147"/>
    </location>
</feature>
<organism evidence="3 4">
    <name type="scientific">Australozyma saopauloensis</name>
    <dbReference type="NCBI Taxonomy" id="291208"/>
    <lineage>
        <taxon>Eukaryota</taxon>
        <taxon>Fungi</taxon>
        <taxon>Dikarya</taxon>
        <taxon>Ascomycota</taxon>
        <taxon>Saccharomycotina</taxon>
        <taxon>Pichiomycetes</taxon>
        <taxon>Metschnikowiaceae</taxon>
        <taxon>Australozyma</taxon>
    </lineage>
</organism>
<dbReference type="PANTHER" id="PTHR31644:SF2">
    <property type="entry name" value="TRANSCRIPTIONAL ACTIVATOR ARO80-RELATED"/>
    <property type="match status" value="1"/>
</dbReference>
<dbReference type="SMART" id="SM00066">
    <property type="entry name" value="GAL4"/>
    <property type="match status" value="1"/>
</dbReference>
<dbReference type="RefSeq" id="XP_062878392.1">
    <property type="nucleotide sequence ID" value="XM_063022322.1"/>
</dbReference>
<reference evidence="3 4" key="1">
    <citation type="submission" date="2023-10" db="EMBL/GenBank/DDBJ databases">
        <title>Draft Genome Sequence of Candida saopaulonensis from a very Premature Infant with Sepsis.</title>
        <authorList>
            <person name="Ning Y."/>
            <person name="Dai R."/>
            <person name="Xiao M."/>
            <person name="Xu Y."/>
            <person name="Yan Q."/>
            <person name="Zhang L."/>
        </authorList>
    </citation>
    <scope>NUCLEOTIDE SEQUENCE [LARGE SCALE GENOMIC DNA]</scope>
    <source>
        <strain evidence="3 4">19XY460</strain>
    </source>
</reference>
<keyword evidence="4" id="KW-1185">Reference proteome</keyword>
<dbReference type="PROSITE" id="PS00463">
    <property type="entry name" value="ZN2_CY6_FUNGAL_1"/>
    <property type="match status" value="1"/>
</dbReference>
<dbReference type="CDD" id="cd00067">
    <property type="entry name" value="GAL4"/>
    <property type="match status" value="1"/>
</dbReference>
<dbReference type="Proteomes" id="UP001338582">
    <property type="component" value="Chromosome 4"/>
</dbReference>
<dbReference type="EMBL" id="CP138897">
    <property type="protein sequence ID" value="WPK26010.1"/>
    <property type="molecule type" value="Genomic_DNA"/>
</dbReference>
<dbReference type="Gene3D" id="4.10.240.10">
    <property type="entry name" value="Zn(2)-C6 fungal-type DNA-binding domain"/>
    <property type="match status" value="1"/>
</dbReference>
<name>A0AAX4HE67_9ASCO</name>
<evidence type="ECO:0000259" key="2">
    <source>
        <dbReference type="PROSITE" id="PS50048"/>
    </source>
</evidence>
<dbReference type="GO" id="GO:0008270">
    <property type="term" value="F:zinc ion binding"/>
    <property type="evidence" value="ECO:0007669"/>
    <property type="project" value="InterPro"/>
</dbReference>
<dbReference type="InterPro" id="IPR052780">
    <property type="entry name" value="AAA_Catabolism_Regulators"/>
</dbReference>
<dbReference type="Pfam" id="PF00172">
    <property type="entry name" value="Zn_clus"/>
    <property type="match status" value="1"/>
</dbReference>
<dbReference type="AlphaFoldDB" id="A0AAX4HE67"/>
<dbReference type="InterPro" id="IPR036864">
    <property type="entry name" value="Zn2-C6_fun-type_DNA-bd_sf"/>
</dbReference>
<dbReference type="GO" id="GO:0000981">
    <property type="term" value="F:DNA-binding transcription factor activity, RNA polymerase II-specific"/>
    <property type="evidence" value="ECO:0007669"/>
    <property type="project" value="InterPro"/>
</dbReference>
<dbReference type="KEGG" id="asau:88174418"/>
<dbReference type="InterPro" id="IPR001138">
    <property type="entry name" value="Zn2Cys6_DnaBD"/>
</dbReference>
<sequence>MEISVGQSEGGHKRYQRTYLACRNCRQRKVRCDLGDPLKPLLVCARCRRERRACVFEAKKRRSVDSLVVANNEEPGATEDMLGNLNYSTGGVESAKSPKHFSTMNGALAFLANAAGRMAADEKKDEVVDMNQAPSVGHSDTSHSLTPAETPRNEDKIPLTMLSLVPPYMNNGGDPYSSSPSVRARSRNSLFGEKKPRNDKNGLFRNNPADPLRPDHVARSYSLPVGLNNYQYANFASTPPLLKQESIPGDQFPVPVSSSLHFVAADRNQAEGYPRTNLRANLSDAQINKAASLEDIEYIGELGILTASEADYFIRMYFSTLHPFFPHIPKFLHLPKVLSGYPLLLCAILTISARYHPLESSSADGTRRNIEIHDRLWLQVQGMISRTVWAEASTRSIGTVFAFLLLTEWNPRAIHWRSSDYANKAEDMTDTRDSDSIATDFPMNSGPEPAGLGAMRRSYRMAWMLIGSAVRLAQDMAFMEISSCTFLATHIAEINSVMNMKRRSMLSHSLAEVDMLTYNISEAEMELQEEKEYNVNNKYRNQTKGLEYQPLPFTEVQRAQIELLQIISLGHESLYGYKAQLGCLSQRQNLAILNIMNPMIKNWGVKYRNLLIPTRSKNIHELQNNEVKNLSGPALEKVHQLVWNESFIFDFNYTKLYIFSLALSPSPESNGDLKEGKIALKLDEISKSAKYIELAFNSANEILQVAHRVHKLQMLKYMPVRWVTKVVRAVAFIVKCYLTITAHKSAEAMDRAPSSSEDFDSTVLSLSLISVDQIVKSIYDAAVTLRDCSPDELHLCSSYSKILFYLYSEMKQSNSRSVNELNPISSDPQQSYPQQSLALNDVKTESEINEPKEVRISPPDNITEMGFVPENDLMDWFINNRDMGGLDFVGPWTELIEQQLESGNFEF</sequence>
<dbReference type="GO" id="GO:0005634">
    <property type="term" value="C:nucleus"/>
    <property type="evidence" value="ECO:0007669"/>
    <property type="project" value="TreeGrafter"/>
</dbReference>
<feature type="region of interest" description="Disordered" evidence="1">
    <location>
        <begin position="132"/>
        <end position="154"/>
    </location>
</feature>
<feature type="region of interest" description="Disordered" evidence="1">
    <location>
        <begin position="170"/>
        <end position="213"/>
    </location>
</feature>
<dbReference type="CDD" id="cd12148">
    <property type="entry name" value="fungal_TF_MHR"/>
    <property type="match status" value="1"/>
</dbReference>
<feature type="compositionally biased region" description="Basic and acidic residues" evidence="1">
    <location>
        <begin position="192"/>
        <end position="202"/>
    </location>
</feature>
<evidence type="ECO:0000313" key="4">
    <source>
        <dbReference type="Proteomes" id="UP001338582"/>
    </source>
</evidence>
<dbReference type="PROSITE" id="PS50048">
    <property type="entry name" value="ZN2_CY6_FUNGAL_2"/>
    <property type="match status" value="1"/>
</dbReference>
<accession>A0AAX4HE67</accession>
<proteinExistence type="predicted"/>
<evidence type="ECO:0000256" key="1">
    <source>
        <dbReference type="SAM" id="MobiDB-lite"/>
    </source>
</evidence>
<dbReference type="SUPFAM" id="SSF57701">
    <property type="entry name" value="Zn2/Cys6 DNA-binding domain"/>
    <property type="match status" value="1"/>
</dbReference>
<evidence type="ECO:0000313" key="3">
    <source>
        <dbReference type="EMBL" id="WPK26010.1"/>
    </source>
</evidence>
<dbReference type="PANTHER" id="PTHR31644">
    <property type="entry name" value="TRANSCRIPTIONAL ACTIVATOR ARO80-RELATED"/>
    <property type="match status" value="1"/>
</dbReference>